<evidence type="ECO:0000313" key="2">
    <source>
        <dbReference type="Proteomes" id="UP000011135"/>
    </source>
</evidence>
<dbReference type="STRING" id="1237149.C900_01801"/>
<organism evidence="1 2">
    <name type="scientific">Fulvivirga imtechensis AK7</name>
    <dbReference type="NCBI Taxonomy" id="1237149"/>
    <lineage>
        <taxon>Bacteria</taxon>
        <taxon>Pseudomonadati</taxon>
        <taxon>Bacteroidota</taxon>
        <taxon>Cytophagia</taxon>
        <taxon>Cytophagales</taxon>
        <taxon>Fulvivirgaceae</taxon>
        <taxon>Fulvivirga</taxon>
    </lineage>
</organism>
<comment type="caution">
    <text evidence="1">The sequence shown here is derived from an EMBL/GenBank/DDBJ whole genome shotgun (WGS) entry which is preliminary data.</text>
</comment>
<dbReference type="AlphaFoldDB" id="L8JYJ0"/>
<proteinExistence type="predicted"/>
<keyword evidence="2" id="KW-1185">Reference proteome</keyword>
<protein>
    <submittedName>
        <fullName evidence="1">Uncharacterized protein</fullName>
    </submittedName>
</protein>
<dbReference type="Proteomes" id="UP000011135">
    <property type="component" value="Unassembled WGS sequence"/>
</dbReference>
<accession>L8JYJ0</accession>
<gene>
    <name evidence="1" type="ORF">C900_01801</name>
</gene>
<dbReference type="EMBL" id="AMZN01000026">
    <property type="protein sequence ID" value="ELR72247.1"/>
    <property type="molecule type" value="Genomic_DNA"/>
</dbReference>
<evidence type="ECO:0000313" key="1">
    <source>
        <dbReference type="EMBL" id="ELR72247.1"/>
    </source>
</evidence>
<reference evidence="1 2" key="1">
    <citation type="submission" date="2012-12" db="EMBL/GenBank/DDBJ databases">
        <title>Genome assembly of Fulvivirga imtechensis AK7.</title>
        <authorList>
            <person name="Nupur N."/>
            <person name="Khatri I."/>
            <person name="Kumar R."/>
            <person name="Subramanian S."/>
            <person name="Pinnaka A."/>
        </authorList>
    </citation>
    <scope>NUCLEOTIDE SEQUENCE [LARGE SCALE GENOMIC DNA]</scope>
    <source>
        <strain evidence="1 2">AK7</strain>
    </source>
</reference>
<sequence length="62" mass="6919">MERLALRNASNLVTKSKVLNPDPGNVRQVTDEGEYKLMKNEKINPTSNRTFSRISAINSITG</sequence>
<name>L8JYJ0_9BACT</name>